<gene>
    <name evidence="2" type="ORF">K7432_004245</name>
</gene>
<dbReference type="EMBL" id="JASJQH010000143">
    <property type="protein sequence ID" value="KAK9766587.1"/>
    <property type="molecule type" value="Genomic_DNA"/>
</dbReference>
<keyword evidence="3" id="KW-1185">Reference proteome</keyword>
<evidence type="ECO:0000256" key="1">
    <source>
        <dbReference type="SAM" id="Coils"/>
    </source>
</evidence>
<evidence type="ECO:0000313" key="2">
    <source>
        <dbReference type="EMBL" id="KAK9766587.1"/>
    </source>
</evidence>
<protein>
    <submittedName>
        <fullName evidence="2">Uncharacterized protein</fullName>
    </submittedName>
</protein>
<sequence length="129" mass="15099">MPTITTIQSLMNVIHQYFKLVTIKPYLVPMFDYFSRFRGKAAQQTYILLRVLRLPKNVLMGFVEYEESSQTPIIESIDHLERTQDALVRSLSQLIDENDEGIDELLEMVSELEVETKQVNRNSLLLEDY</sequence>
<organism evidence="2 3">
    <name type="scientific">Basidiobolus ranarum</name>
    <dbReference type="NCBI Taxonomy" id="34480"/>
    <lineage>
        <taxon>Eukaryota</taxon>
        <taxon>Fungi</taxon>
        <taxon>Fungi incertae sedis</taxon>
        <taxon>Zoopagomycota</taxon>
        <taxon>Entomophthoromycotina</taxon>
        <taxon>Basidiobolomycetes</taxon>
        <taxon>Basidiobolales</taxon>
        <taxon>Basidiobolaceae</taxon>
        <taxon>Basidiobolus</taxon>
    </lineage>
</organism>
<reference evidence="2 3" key="1">
    <citation type="submission" date="2023-04" db="EMBL/GenBank/DDBJ databases">
        <title>Genome of Basidiobolus ranarum AG-B5.</title>
        <authorList>
            <person name="Stajich J.E."/>
            <person name="Carter-House D."/>
            <person name="Gryganskyi A."/>
        </authorList>
    </citation>
    <scope>NUCLEOTIDE SEQUENCE [LARGE SCALE GENOMIC DNA]</scope>
    <source>
        <strain evidence="2 3">AG-B5</strain>
    </source>
</reference>
<feature type="coiled-coil region" evidence="1">
    <location>
        <begin position="77"/>
        <end position="122"/>
    </location>
</feature>
<name>A0ABR2WYH0_9FUNG</name>
<proteinExistence type="predicted"/>
<dbReference type="Proteomes" id="UP001479436">
    <property type="component" value="Unassembled WGS sequence"/>
</dbReference>
<keyword evidence="1" id="KW-0175">Coiled coil</keyword>
<evidence type="ECO:0000313" key="3">
    <source>
        <dbReference type="Proteomes" id="UP001479436"/>
    </source>
</evidence>
<comment type="caution">
    <text evidence="2">The sequence shown here is derived from an EMBL/GenBank/DDBJ whole genome shotgun (WGS) entry which is preliminary data.</text>
</comment>
<accession>A0ABR2WYH0</accession>